<gene>
    <name evidence="1" type="ORF">RJ639_024133</name>
</gene>
<dbReference type="SUPFAM" id="SSF56219">
    <property type="entry name" value="DNase I-like"/>
    <property type="match status" value="1"/>
</dbReference>
<proteinExistence type="predicted"/>
<comment type="caution">
    <text evidence="1">The sequence shown here is derived from an EMBL/GenBank/DDBJ whole genome shotgun (WGS) entry which is preliminary data.</text>
</comment>
<evidence type="ECO:0000313" key="1">
    <source>
        <dbReference type="EMBL" id="KAK2999101.1"/>
    </source>
</evidence>
<dbReference type="Proteomes" id="UP001188597">
    <property type="component" value="Unassembled WGS sequence"/>
</dbReference>
<keyword evidence="2" id="KW-1185">Reference proteome</keyword>
<sequence>MDTIINKTQSFLFEDHLDFDADDSNAAKEYALILVAKGISPKKINAKLAHSILLKAWNPSKDEIEFHHSPFWIRIYGLPPNQMTKSNAERIGARIGELKDIDFTADGNIACCKFLRIQVEIDIRQPIHAGFHGNQRSIFHLMDQSQFWTDKGVLAEAFEGPWTYIGKFNAVANQIEKKGGRPVANPSSGGICEFINQQHMIDLGFSGNPFTWSNNRPLSANIKERLDKAYANTAWCTLFPDASVTHLPRKASDHLPIVLKTHKPIYCGLKAFKFEAA</sequence>
<name>A0AA89AEB3_9ASTE</name>
<reference evidence="1" key="1">
    <citation type="submission" date="2022-12" db="EMBL/GenBank/DDBJ databases">
        <title>Draft genome assemblies for two species of Escallonia (Escalloniales).</title>
        <authorList>
            <person name="Chanderbali A."/>
            <person name="Dervinis C."/>
            <person name="Anghel I."/>
            <person name="Soltis D."/>
            <person name="Soltis P."/>
            <person name="Zapata F."/>
        </authorList>
    </citation>
    <scope>NUCLEOTIDE SEQUENCE</scope>
    <source>
        <strain evidence="1">UCBG64.0493</strain>
        <tissue evidence="1">Leaf</tissue>
    </source>
</reference>
<dbReference type="Gene3D" id="3.60.10.10">
    <property type="entry name" value="Endonuclease/exonuclease/phosphatase"/>
    <property type="match status" value="1"/>
</dbReference>
<dbReference type="InterPro" id="IPR036691">
    <property type="entry name" value="Endo/exonu/phosph_ase_sf"/>
</dbReference>
<protein>
    <submittedName>
        <fullName evidence="1">Uncharacterized protein</fullName>
    </submittedName>
</protein>
<organism evidence="1 2">
    <name type="scientific">Escallonia herrerae</name>
    <dbReference type="NCBI Taxonomy" id="1293975"/>
    <lineage>
        <taxon>Eukaryota</taxon>
        <taxon>Viridiplantae</taxon>
        <taxon>Streptophyta</taxon>
        <taxon>Embryophyta</taxon>
        <taxon>Tracheophyta</taxon>
        <taxon>Spermatophyta</taxon>
        <taxon>Magnoliopsida</taxon>
        <taxon>eudicotyledons</taxon>
        <taxon>Gunneridae</taxon>
        <taxon>Pentapetalae</taxon>
        <taxon>asterids</taxon>
        <taxon>campanulids</taxon>
        <taxon>Escalloniales</taxon>
        <taxon>Escalloniaceae</taxon>
        <taxon>Escallonia</taxon>
    </lineage>
</organism>
<accession>A0AA89AEB3</accession>
<dbReference type="AlphaFoldDB" id="A0AA89AEB3"/>
<dbReference type="PANTHER" id="PTHR33710:SF71">
    <property type="entry name" value="ENDONUCLEASE_EXONUCLEASE_PHOSPHATASE DOMAIN-CONTAINING PROTEIN"/>
    <property type="match status" value="1"/>
</dbReference>
<evidence type="ECO:0000313" key="2">
    <source>
        <dbReference type="Proteomes" id="UP001188597"/>
    </source>
</evidence>
<dbReference type="PANTHER" id="PTHR33710">
    <property type="entry name" value="BNAC02G09200D PROTEIN"/>
    <property type="match status" value="1"/>
</dbReference>
<dbReference type="EMBL" id="JAVXUP010003395">
    <property type="protein sequence ID" value="KAK2999101.1"/>
    <property type="molecule type" value="Genomic_DNA"/>
</dbReference>